<evidence type="ECO:0000313" key="1">
    <source>
        <dbReference type="EMBL" id="GEM50046.1"/>
    </source>
</evidence>
<sequence>MNEVYAMNTTQITASMLLFPLLLTCCQTTGRSTPNPAPIEEFPVIDVQNPKENFLGLDNITLKSKIDPQYHQNGIEVRQYWYMAPLGDFADKTKVNTDGTFTLTILANKINADTNQAYGFKAYYGSPEDIPVHILQYDTNVAHLNLVQGEVHRKAGTIKYNEVVYATQDITYVKIVNTYPAFPNGFTFSVNLKKGFNMVYYQESMGKKGLLTTSVHYNPGQFTSFYNN</sequence>
<dbReference type="EMBL" id="BJXB01000054">
    <property type="protein sequence ID" value="GEM50046.1"/>
    <property type="molecule type" value="Genomic_DNA"/>
</dbReference>
<protein>
    <submittedName>
        <fullName evidence="1">Uncharacterized protein</fullName>
    </submittedName>
</protein>
<accession>A0A511NBW0</accession>
<name>A0A511NBW0_DEIC1</name>
<keyword evidence="2" id="KW-1185">Reference proteome</keyword>
<organism evidence="1 2">
    <name type="scientific">Deinococcus cellulosilyticus (strain DSM 18568 / NBRC 106333 / KACC 11606 / 5516J-15)</name>
    <dbReference type="NCBI Taxonomy" id="1223518"/>
    <lineage>
        <taxon>Bacteria</taxon>
        <taxon>Thermotogati</taxon>
        <taxon>Deinococcota</taxon>
        <taxon>Deinococci</taxon>
        <taxon>Deinococcales</taxon>
        <taxon>Deinococcaceae</taxon>
        <taxon>Deinococcus</taxon>
    </lineage>
</organism>
<gene>
    <name evidence="1" type="ORF">DC3_56810</name>
</gene>
<dbReference type="Proteomes" id="UP000321306">
    <property type="component" value="Unassembled WGS sequence"/>
</dbReference>
<dbReference type="AlphaFoldDB" id="A0A511NBW0"/>
<evidence type="ECO:0000313" key="2">
    <source>
        <dbReference type="Proteomes" id="UP000321306"/>
    </source>
</evidence>
<comment type="caution">
    <text evidence="1">The sequence shown here is derived from an EMBL/GenBank/DDBJ whole genome shotgun (WGS) entry which is preliminary data.</text>
</comment>
<reference evidence="1 2" key="1">
    <citation type="submission" date="2019-07" db="EMBL/GenBank/DDBJ databases">
        <title>Whole genome shotgun sequence of Deinococcus cellulosilyticus NBRC 106333.</title>
        <authorList>
            <person name="Hosoyama A."/>
            <person name="Uohara A."/>
            <person name="Ohji S."/>
            <person name="Ichikawa N."/>
        </authorList>
    </citation>
    <scope>NUCLEOTIDE SEQUENCE [LARGE SCALE GENOMIC DNA]</scope>
    <source>
        <strain evidence="1 2">NBRC 106333</strain>
    </source>
</reference>
<proteinExistence type="predicted"/>